<dbReference type="Gene3D" id="1.25.10.10">
    <property type="entry name" value="Leucine-rich Repeat Variant"/>
    <property type="match status" value="1"/>
</dbReference>
<protein>
    <submittedName>
        <fullName evidence="1">HEAT repeat domain-containing protein</fullName>
    </submittedName>
</protein>
<evidence type="ECO:0000313" key="2">
    <source>
        <dbReference type="Proteomes" id="UP000460221"/>
    </source>
</evidence>
<dbReference type="EMBL" id="WLYK01000001">
    <property type="protein sequence ID" value="MTD13404.1"/>
    <property type="molecule type" value="Genomic_DNA"/>
</dbReference>
<sequence>MSDRTQETALHHGDPSVRLRAALAIGTVADPSAAGELLARCAVEPDFQVREMLTWALTRLPADVTLPGLLTALRSPTSQERSQALHTFGKIGDRRAWPAITKELLTDPDDAVATAAWRTAVLLVPDDGRSALATILGGRLGRGELSTRRSLSRALVVLGEDADAAIDLALTDQDPAVREHAAATRALHRDPESGFAVSEAQRVHLTGGG</sequence>
<reference evidence="1 2" key="1">
    <citation type="submission" date="2019-11" db="EMBL/GenBank/DDBJ databases">
        <authorList>
            <person name="Jiang L.-Q."/>
        </authorList>
    </citation>
    <scope>NUCLEOTIDE SEQUENCE [LARGE SCALE GENOMIC DNA]</scope>
    <source>
        <strain evidence="1 2">YIM 132087</strain>
    </source>
</reference>
<dbReference type="InterPro" id="IPR016024">
    <property type="entry name" value="ARM-type_fold"/>
</dbReference>
<gene>
    <name evidence="1" type="ORF">GIS00_05530</name>
</gene>
<dbReference type="AlphaFoldDB" id="A0A7K1FKL1"/>
<proteinExistence type="predicted"/>
<comment type="caution">
    <text evidence="1">The sequence shown here is derived from an EMBL/GenBank/DDBJ whole genome shotgun (WGS) entry which is preliminary data.</text>
</comment>
<dbReference type="Proteomes" id="UP000460221">
    <property type="component" value="Unassembled WGS sequence"/>
</dbReference>
<organism evidence="1 2">
    <name type="scientific">Nakamurella alba</name>
    <dbReference type="NCBI Taxonomy" id="2665158"/>
    <lineage>
        <taxon>Bacteria</taxon>
        <taxon>Bacillati</taxon>
        <taxon>Actinomycetota</taxon>
        <taxon>Actinomycetes</taxon>
        <taxon>Nakamurellales</taxon>
        <taxon>Nakamurellaceae</taxon>
        <taxon>Nakamurella</taxon>
    </lineage>
</organism>
<dbReference type="Pfam" id="PF13646">
    <property type="entry name" value="HEAT_2"/>
    <property type="match status" value="1"/>
</dbReference>
<dbReference type="SUPFAM" id="SSF48371">
    <property type="entry name" value="ARM repeat"/>
    <property type="match status" value="1"/>
</dbReference>
<dbReference type="InterPro" id="IPR004155">
    <property type="entry name" value="PBS_lyase_HEAT"/>
</dbReference>
<keyword evidence="2" id="KW-1185">Reference proteome</keyword>
<accession>A0A7K1FKL1</accession>
<name>A0A7K1FKL1_9ACTN</name>
<dbReference type="RefSeq" id="WP_154767269.1">
    <property type="nucleotide sequence ID" value="NZ_WLYK01000001.1"/>
</dbReference>
<dbReference type="InterPro" id="IPR011989">
    <property type="entry name" value="ARM-like"/>
</dbReference>
<evidence type="ECO:0000313" key="1">
    <source>
        <dbReference type="EMBL" id="MTD13404.1"/>
    </source>
</evidence>
<dbReference type="SMART" id="SM00567">
    <property type="entry name" value="EZ_HEAT"/>
    <property type="match status" value="3"/>
</dbReference>